<proteinExistence type="predicted"/>
<dbReference type="EMBL" id="ML996462">
    <property type="protein sequence ID" value="KAF2726488.1"/>
    <property type="molecule type" value="Genomic_DNA"/>
</dbReference>
<accession>A0A9P4QJ49</accession>
<keyword evidence="2" id="KW-1185">Reference proteome</keyword>
<organism evidence="1 2">
    <name type="scientific">Polyplosphaeria fusca</name>
    <dbReference type="NCBI Taxonomy" id="682080"/>
    <lineage>
        <taxon>Eukaryota</taxon>
        <taxon>Fungi</taxon>
        <taxon>Dikarya</taxon>
        <taxon>Ascomycota</taxon>
        <taxon>Pezizomycotina</taxon>
        <taxon>Dothideomycetes</taxon>
        <taxon>Pleosporomycetidae</taxon>
        <taxon>Pleosporales</taxon>
        <taxon>Tetraplosphaeriaceae</taxon>
        <taxon>Polyplosphaeria</taxon>
    </lineage>
</organism>
<sequence length="182" mass="20667">MQTFMKKDRDKRIIYFNVYATRKDLIGQTYMVLYVPRVPHVPQSLEPYRLQRCSPENPVSGLSLCIETTNYCCVNAIRDKIPNGFAIIRKEHVGTHSNGSRRCVQAATTSTSGHLNADMFNPNLWKISGIHPALHSKGELPPCRRFFVNLMVIHRCYSLPILSKSWLVRSKRGCVRGSCGEG</sequence>
<gene>
    <name evidence="1" type="ORF">EJ04DRAFT_189161</name>
</gene>
<name>A0A9P4QJ49_9PLEO</name>
<evidence type="ECO:0000313" key="2">
    <source>
        <dbReference type="Proteomes" id="UP000799444"/>
    </source>
</evidence>
<evidence type="ECO:0000313" key="1">
    <source>
        <dbReference type="EMBL" id="KAF2726488.1"/>
    </source>
</evidence>
<dbReference type="Proteomes" id="UP000799444">
    <property type="component" value="Unassembled WGS sequence"/>
</dbReference>
<reference evidence="1" key="1">
    <citation type="journal article" date="2020" name="Stud. Mycol.">
        <title>101 Dothideomycetes genomes: a test case for predicting lifestyles and emergence of pathogens.</title>
        <authorList>
            <person name="Haridas S."/>
            <person name="Albert R."/>
            <person name="Binder M."/>
            <person name="Bloem J."/>
            <person name="Labutti K."/>
            <person name="Salamov A."/>
            <person name="Andreopoulos B."/>
            <person name="Baker S."/>
            <person name="Barry K."/>
            <person name="Bills G."/>
            <person name="Bluhm B."/>
            <person name="Cannon C."/>
            <person name="Castanera R."/>
            <person name="Culley D."/>
            <person name="Daum C."/>
            <person name="Ezra D."/>
            <person name="Gonzalez J."/>
            <person name="Henrissat B."/>
            <person name="Kuo A."/>
            <person name="Liang C."/>
            <person name="Lipzen A."/>
            <person name="Lutzoni F."/>
            <person name="Magnuson J."/>
            <person name="Mondo S."/>
            <person name="Nolan M."/>
            <person name="Ohm R."/>
            <person name="Pangilinan J."/>
            <person name="Park H.-J."/>
            <person name="Ramirez L."/>
            <person name="Alfaro M."/>
            <person name="Sun H."/>
            <person name="Tritt A."/>
            <person name="Yoshinaga Y."/>
            <person name="Zwiers L.-H."/>
            <person name="Turgeon B."/>
            <person name="Goodwin S."/>
            <person name="Spatafora J."/>
            <person name="Crous P."/>
            <person name="Grigoriev I."/>
        </authorList>
    </citation>
    <scope>NUCLEOTIDE SEQUENCE</scope>
    <source>
        <strain evidence="1">CBS 125425</strain>
    </source>
</reference>
<protein>
    <submittedName>
        <fullName evidence="1">Uncharacterized protein</fullName>
    </submittedName>
</protein>
<comment type="caution">
    <text evidence="1">The sequence shown here is derived from an EMBL/GenBank/DDBJ whole genome shotgun (WGS) entry which is preliminary data.</text>
</comment>
<dbReference type="AlphaFoldDB" id="A0A9P4QJ49"/>